<evidence type="ECO:0000256" key="1">
    <source>
        <dbReference type="SAM" id="MobiDB-lite"/>
    </source>
</evidence>
<evidence type="ECO:0000313" key="3">
    <source>
        <dbReference type="Proteomes" id="UP000323000"/>
    </source>
</evidence>
<name>A0A5C7GZX8_9ROSI</name>
<dbReference type="EMBL" id="VAHF01000012">
    <property type="protein sequence ID" value="TXG50101.1"/>
    <property type="molecule type" value="Genomic_DNA"/>
</dbReference>
<feature type="compositionally biased region" description="Basic and acidic residues" evidence="1">
    <location>
        <begin position="42"/>
        <end position="53"/>
    </location>
</feature>
<accession>A0A5C7GZX8</accession>
<proteinExistence type="predicted"/>
<reference evidence="3" key="1">
    <citation type="journal article" date="2019" name="Gigascience">
        <title>De novo genome assembly of the endangered Acer yangbiense, a plant species with extremely small populations endemic to Yunnan Province, China.</title>
        <authorList>
            <person name="Yang J."/>
            <person name="Wariss H.M."/>
            <person name="Tao L."/>
            <person name="Zhang R."/>
            <person name="Yun Q."/>
            <person name="Hollingsworth P."/>
            <person name="Dao Z."/>
            <person name="Luo G."/>
            <person name="Guo H."/>
            <person name="Ma Y."/>
            <person name="Sun W."/>
        </authorList>
    </citation>
    <scope>NUCLEOTIDE SEQUENCE [LARGE SCALE GENOMIC DNA]</scope>
    <source>
        <strain evidence="3">cv. Malutang</strain>
    </source>
</reference>
<organism evidence="2 3">
    <name type="scientific">Acer yangbiense</name>
    <dbReference type="NCBI Taxonomy" id="1000413"/>
    <lineage>
        <taxon>Eukaryota</taxon>
        <taxon>Viridiplantae</taxon>
        <taxon>Streptophyta</taxon>
        <taxon>Embryophyta</taxon>
        <taxon>Tracheophyta</taxon>
        <taxon>Spermatophyta</taxon>
        <taxon>Magnoliopsida</taxon>
        <taxon>eudicotyledons</taxon>
        <taxon>Gunneridae</taxon>
        <taxon>Pentapetalae</taxon>
        <taxon>rosids</taxon>
        <taxon>malvids</taxon>
        <taxon>Sapindales</taxon>
        <taxon>Sapindaceae</taxon>
        <taxon>Hippocastanoideae</taxon>
        <taxon>Acereae</taxon>
        <taxon>Acer</taxon>
    </lineage>
</organism>
<protein>
    <recommendedName>
        <fullName evidence="4">MADS-box domain-containing protein</fullName>
    </recommendedName>
</protein>
<feature type="region of interest" description="Disordered" evidence="1">
    <location>
        <begin position="42"/>
        <end position="62"/>
    </location>
</feature>
<comment type="caution">
    <text evidence="2">The sequence shown here is derived from an EMBL/GenBank/DDBJ whole genome shotgun (WGS) entry which is preliminary data.</text>
</comment>
<dbReference type="OrthoDB" id="1896642at2759"/>
<keyword evidence="3" id="KW-1185">Reference proteome</keyword>
<dbReference type="AlphaFoldDB" id="A0A5C7GZX8"/>
<sequence>MKSSNDVSSKEIMITLQGWQVGTSSAGSMGVREQYYESLKRLEEEEKKSKEKSSGTSSGGLWWDDQEIKNINELDELEQYVESMEKLRKIVQGRVDEMDLCGNYFEGNLANEFINDENLLDQNNFSLIPHGYDFYGV</sequence>
<gene>
    <name evidence="2" type="ORF">EZV62_025976</name>
</gene>
<evidence type="ECO:0000313" key="2">
    <source>
        <dbReference type="EMBL" id="TXG50101.1"/>
    </source>
</evidence>
<dbReference type="Proteomes" id="UP000323000">
    <property type="component" value="Chromosome 12"/>
</dbReference>
<evidence type="ECO:0008006" key="4">
    <source>
        <dbReference type="Google" id="ProtNLM"/>
    </source>
</evidence>